<dbReference type="Proteomes" id="UP000499080">
    <property type="component" value="Unassembled WGS sequence"/>
</dbReference>
<comment type="caution">
    <text evidence="1">The sequence shown here is derived from an EMBL/GenBank/DDBJ whole genome shotgun (WGS) entry which is preliminary data.</text>
</comment>
<organism evidence="1 2">
    <name type="scientific">Araneus ventricosus</name>
    <name type="common">Orbweaver spider</name>
    <name type="synonym">Epeira ventricosa</name>
    <dbReference type="NCBI Taxonomy" id="182803"/>
    <lineage>
        <taxon>Eukaryota</taxon>
        <taxon>Metazoa</taxon>
        <taxon>Ecdysozoa</taxon>
        <taxon>Arthropoda</taxon>
        <taxon>Chelicerata</taxon>
        <taxon>Arachnida</taxon>
        <taxon>Araneae</taxon>
        <taxon>Araneomorphae</taxon>
        <taxon>Entelegynae</taxon>
        <taxon>Araneoidea</taxon>
        <taxon>Araneidae</taxon>
        <taxon>Araneus</taxon>
    </lineage>
</organism>
<evidence type="ECO:0000313" key="1">
    <source>
        <dbReference type="EMBL" id="GBN82412.1"/>
    </source>
</evidence>
<protein>
    <submittedName>
        <fullName evidence="1">Uncharacterized protein</fullName>
    </submittedName>
</protein>
<accession>A0A4Y2S2Q9</accession>
<feature type="non-terminal residue" evidence="1">
    <location>
        <position position="19"/>
    </location>
</feature>
<name>A0A4Y2S2Q9_ARAVE</name>
<reference evidence="1 2" key="1">
    <citation type="journal article" date="2019" name="Sci. Rep.">
        <title>Orb-weaving spider Araneus ventricosus genome elucidates the spidroin gene catalogue.</title>
        <authorList>
            <person name="Kono N."/>
            <person name="Nakamura H."/>
            <person name="Ohtoshi R."/>
            <person name="Moran D.A.P."/>
            <person name="Shinohara A."/>
            <person name="Yoshida Y."/>
            <person name="Fujiwara M."/>
            <person name="Mori M."/>
            <person name="Tomita M."/>
            <person name="Arakawa K."/>
        </authorList>
    </citation>
    <scope>NUCLEOTIDE SEQUENCE [LARGE SCALE GENOMIC DNA]</scope>
</reference>
<dbReference type="AlphaFoldDB" id="A0A4Y2S2Q9"/>
<gene>
    <name evidence="1" type="ORF">AVEN_111551_1</name>
</gene>
<evidence type="ECO:0000313" key="2">
    <source>
        <dbReference type="Proteomes" id="UP000499080"/>
    </source>
</evidence>
<keyword evidence="2" id="KW-1185">Reference proteome</keyword>
<dbReference type="EMBL" id="BGPR01019609">
    <property type="protein sequence ID" value="GBN82412.1"/>
    <property type="molecule type" value="Genomic_DNA"/>
</dbReference>
<sequence>MGKKAVPERRSGFTTPLGL</sequence>
<proteinExistence type="predicted"/>